<evidence type="ECO:0000313" key="1">
    <source>
        <dbReference type="EMBL" id="KAK7501574.1"/>
    </source>
</evidence>
<reference evidence="1 2" key="1">
    <citation type="journal article" date="2023" name="Sci. Data">
        <title>Genome assembly of the Korean intertidal mud-creeper Batillaria attramentaria.</title>
        <authorList>
            <person name="Patra A.K."/>
            <person name="Ho P.T."/>
            <person name="Jun S."/>
            <person name="Lee S.J."/>
            <person name="Kim Y."/>
            <person name="Won Y.J."/>
        </authorList>
    </citation>
    <scope>NUCLEOTIDE SEQUENCE [LARGE SCALE GENOMIC DNA]</scope>
    <source>
        <strain evidence="1">Wonlab-2016</strain>
    </source>
</reference>
<dbReference type="EMBL" id="JACVVK020000030">
    <property type="protein sequence ID" value="KAK7501574.1"/>
    <property type="molecule type" value="Genomic_DNA"/>
</dbReference>
<organism evidence="1 2">
    <name type="scientific">Batillaria attramentaria</name>
    <dbReference type="NCBI Taxonomy" id="370345"/>
    <lineage>
        <taxon>Eukaryota</taxon>
        <taxon>Metazoa</taxon>
        <taxon>Spiralia</taxon>
        <taxon>Lophotrochozoa</taxon>
        <taxon>Mollusca</taxon>
        <taxon>Gastropoda</taxon>
        <taxon>Caenogastropoda</taxon>
        <taxon>Sorbeoconcha</taxon>
        <taxon>Cerithioidea</taxon>
        <taxon>Batillariidae</taxon>
        <taxon>Batillaria</taxon>
    </lineage>
</organism>
<proteinExistence type="predicted"/>
<name>A0ABD0LPH6_9CAEN</name>
<evidence type="ECO:0000313" key="2">
    <source>
        <dbReference type="Proteomes" id="UP001519460"/>
    </source>
</evidence>
<sequence>LPAKLLYRLPAGALYPACGCSFQPLTKEPSRLTPPHTKGDKMCDRSSSLPLKFPFTLFVKCLFKDRQV</sequence>
<comment type="caution">
    <text evidence="1">The sequence shown here is derived from an EMBL/GenBank/DDBJ whole genome shotgun (WGS) entry which is preliminary data.</text>
</comment>
<keyword evidence="2" id="KW-1185">Reference proteome</keyword>
<gene>
    <name evidence="1" type="ORF">BaRGS_00007005</name>
</gene>
<protein>
    <submittedName>
        <fullName evidence="1">Uncharacterized protein</fullName>
    </submittedName>
</protein>
<accession>A0ABD0LPH6</accession>
<feature type="non-terminal residue" evidence="1">
    <location>
        <position position="1"/>
    </location>
</feature>
<dbReference type="Proteomes" id="UP001519460">
    <property type="component" value="Unassembled WGS sequence"/>
</dbReference>
<dbReference type="AlphaFoldDB" id="A0ABD0LPH6"/>